<gene>
    <name evidence="3" type="ORF">JCM19235_2527</name>
</gene>
<dbReference type="AlphaFoldDB" id="A0A090RXZ6"/>
<dbReference type="InterPro" id="IPR009936">
    <property type="entry name" value="DUF1468"/>
</dbReference>
<evidence type="ECO:0000259" key="2">
    <source>
        <dbReference type="Pfam" id="PF07331"/>
    </source>
</evidence>
<reference evidence="3 4" key="1">
    <citation type="submission" date="2014-09" db="EMBL/GenBank/DDBJ databases">
        <title>Vibrio maritimus JCM 19235. (C45) whole genome shotgun sequence.</title>
        <authorList>
            <person name="Sawabe T."/>
            <person name="Meirelles P."/>
            <person name="Nakanishi M."/>
            <person name="Sayaka M."/>
            <person name="Hattori M."/>
            <person name="Ohkuma M."/>
        </authorList>
    </citation>
    <scope>NUCLEOTIDE SEQUENCE [LARGE SCALE GENOMIC DNA]</scope>
    <source>
        <strain evidence="4">JCM19235</strain>
    </source>
</reference>
<feature type="domain" description="DUF1468" evidence="2">
    <location>
        <begin position="20"/>
        <end position="156"/>
    </location>
</feature>
<dbReference type="Pfam" id="PF07331">
    <property type="entry name" value="TctB"/>
    <property type="match status" value="1"/>
</dbReference>
<keyword evidence="4" id="KW-1185">Reference proteome</keyword>
<proteinExistence type="predicted"/>
<feature type="transmembrane region" description="Helical" evidence="1">
    <location>
        <begin position="107"/>
        <end position="125"/>
    </location>
</feature>
<dbReference type="EMBL" id="BBMR01000003">
    <property type="protein sequence ID" value="GAL19104.1"/>
    <property type="molecule type" value="Genomic_DNA"/>
</dbReference>
<name>A0A090RXZ6_9VIBR</name>
<evidence type="ECO:0000313" key="4">
    <source>
        <dbReference type="Proteomes" id="UP000029228"/>
    </source>
</evidence>
<dbReference type="STRING" id="990268.JCM19235_2527"/>
<keyword evidence="1" id="KW-0812">Transmembrane</keyword>
<sequence length="248" mass="28605">MSDFTSKLFTKENLLSRDRVGAMIFLILCLCYGYQTSLIPMFPGDEYEPFTARTLPTILTFVGIGLSVLLLITGQPDQKSAVEASFNWKLLIGFLVLMAGYGLGLTYLGFVLATSFFLLAGFYLLGERRKPILFGASFPFVIGFYLLLTQGLDIYLEPAHLHDLVGHHYVRRNFTRSLDGGHADEHHDGHRWLLCRYIYRHASRAWSYFSYCTHDPYYLWARSFIRPNLDGRCVLRCRFWRLDLINSN</sequence>
<evidence type="ECO:0000313" key="3">
    <source>
        <dbReference type="EMBL" id="GAL19104.1"/>
    </source>
</evidence>
<accession>A0A090RXZ6</accession>
<comment type="caution">
    <text evidence="3">The sequence shown here is derived from an EMBL/GenBank/DDBJ whole genome shotgun (WGS) entry which is preliminary data.</text>
</comment>
<evidence type="ECO:0000256" key="1">
    <source>
        <dbReference type="SAM" id="Phobius"/>
    </source>
</evidence>
<keyword evidence="1" id="KW-0472">Membrane</keyword>
<feature type="transmembrane region" description="Helical" evidence="1">
    <location>
        <begin position="132"/>
        <end position="148"/>
    </location>
</feature>
<protein>
    <submittedName>
        <fullName evidence="3">Tricarboxylate transport protein TctB</fullName>
    </submittedName>
</protein>
<feature type="transmembrane region" description="Helical" evidence="1">
    <location>
        <begin position="54"/>
        <end position="72"/>
    </location>
</feature>
<dbReference type="Proteomes" id="UP000029228">
    <property type="component" value="Unassembled WGS sequence"/>
</dbReference>
<organism evidence="3 4">
    <name type="scientific">Vibrio maritimus</name>
    <dbReference type="NCBI Taxonomy" id="990268"/>
    <lineage>
        <taxon>Bacteria</taxon>
        <taxon>Pseudomonadati</taxon>
        <taxon>Pseudomonadota</taxon>
        <taxon>Gammaproteobacteria</taxon>
        <taxon>Vibrionales</taxon>
        <taxon>Vibrionaceae</taxon>
        <taxon>Vibrio</taxon>
    </lineage>
</organism>
<feature type="transmembrane region" description="Helical" evidence="1">
    <location>
        <begin position="20"/>
        <end position="42"/>
    </location>
</feature>
<keyword evidence="1" id="KW-1133">Transmembrane helix</keyword>
<feature type="transmembrane region" description="Helical" evidence="1">
    <location>
        <begin position="84"/>
        <end position="101"/>
    </location>
</feature>